<sequence>VITISLKKIDVDQVRRKNKKTRRDQKVKFEDVWRFKLVTEVVKNIITSYRHINLFPLECYEFYARITGRTLRVDKNWLFSFHYPS</sequence>
<keyword evidence="2" id="KW-1185">Reference proteome</keyword>
<accession>A0AAD5MNI6</accession>
<feature type="non-terminal residue" evidence="1">
    <location>
        <position position="1"/>
    </location>
</feature>
<gene>
    <name evidence="1" type="ORF">KIN20_021165</name>
</gene>
<dbReference type="Proteomes" id="UP001196413">
    <property type="component" value="Unassembled WGS sequence"/>
</dbReference>
<reference evidence="1" key="1">
    <citation type="submission" date="2021-06" db="EMBL/GenBank/DDBJ databases">
        <title>Parelaphostrongylus tenuis whole genome reference sequence.</title>
        <authorList>
            <person name="Garwood T.J."/>
            <person name="Larsen P.A."/>
            <person name="Fountain-Jones N.M."/>
            <person name="Garbe J.R."/>
            <person name="Macchietto M.G."/>
            <person name="Kania S.A."/>
            <person name="Gerhold R.W."/>
            <person name="Richards J.E."/>
            <person name="Wolf T.M."/>
        </authorList>
    </citation>
    <scope>NUCLEOTIDE SEQUENCE</scope>
    <source>
        <strain evidence="1">MNPRO001-30</strain>
        <tissue evidence="1">Meninges</tissue>
    </source>
</reference>
<protein>
    <submittedName>
        <fullName evidence="1">Uncharacterized protein</fullName>
    </submittedName>
</protein>
<proteinExistence type="predicted"/>
<dbReference type="AlphaFoldDB" id="A0AAD5MNI6"/>
<evidence type="ECO:0000313" key="2">
    <source>
        <dbReference type="Proteomes" id="UP001196413"/>
    </source>
</evidence>
<name>A0AAD5MNI6_PARTN</name>
<comment type="caution">
    <text evidence="1">The sequence shown here is derived from an EMBL/GenBank/DDBJ whole genome shotgun (WGS) entry which is preliminary data.</text>
</comment>
<feature type="non-terminal residue" evidence="1">
    <location>
        <position position="85"/>
    </location>
</feature>
<evidence type="ECO:0000313" key="1">
    <source>
        <dbReference type="EMBL" id="KAJ1361815.1"/>
    </source>
</evidence>
<dbReference type="EMBL" id="JAHQIW010004272">
    <property type="protein sequence ID" value="KAJ1361815.1"/>
    <property type="molecule type" value="Genomic_DNA"/>
</dbReference>
<organism evidence="1 2">
    <name type="scientific">Parelaphostrongylus tenuis</name>
    <name type="common">Meningeal worm</name>
    <dbReference type="NCBI Taxonomy" id="148309"/>
    <lineage>
        <taxon>Eukaryota</taxon>
        <taxon>Metazoa</taxon>
        <taxon>Ecdysozoa</taxon>
        <taxon>Nematoda</taxon>
        <taxon>Chromadorea</taxon>
        <taxon>Rhabditida</taxon>
        <taxon>Rhabditina</taxon>
        <taxon>Rhabditomorpha</taxon>
        <taxon>Strongyloidea</taxon>
        <taxon>Metastrongylidae</taxon>
        <taxon>Parelaphostrongylus</taxon>
    </lineage>
</organism>